<dbReference type="EMBL" id="MFGA01000023">
    <property type="protein sequence ID" value="OGF20509.1"/>
    <property type="molecule type" value="Genomic_DNA"/>
</dbReference>
<keyword evidence="2" id="KW-0472">Membrane</keyword>
<gene>
    <name evidence="3" type="ORF">A2257_04075</name>
</gene>
<dbReference type="InterPro" id="IPR008965">
    <property type="entry name" value="CBM2/CBM3_carb-bd_dom_sf"/>
</dbReference>
<organism evidence="3 4">
    <name type="scientific">Candidatus Falkowbacteria bacterium RIFOXYA2_FULL_38_12</name>
    <dbReference type="NCBI Taxonomy" id="1797993"/>
    <lineage>
        <taxon>Bacteria</taxon>
        <taxon>Candidatus Falkowiibacteriota</taxon>
    </lineage>
</organism>
<sequence>MARRQKVKILLFFSSAIIFFVCWPAFAKAANLYFSPSSWSYSSNSSFSVGIYVSSSDQVMNAVSGTVSFPKDQLEVSSISKGGSILSLWVQEPSFQNSTGKINFEGIVLNPGFKGASGKLITINFKAKKAGEALLNFSSSSVLANDGNGTNILKSLGTAKFSIGAATPTTPEVKPAPVISDKPSAPHISSPTHPDQDKWYASEDAKFVWTVPQGIKGAQLLISKIPRSTPTTTYTSAITSKEIFDLSDGTWYFHARLKNDAGWGSIFHFRFQIDMEKPVSLRIEEQKREDLTNPKVKFKIQAEDRTSGIDYYEIDIDKENTQIWEGNEDGIFETSVLIFGKHILNVRAVDKAGNAVGDSAEFEITPLDMPNIIDYPKGIKSGEKIIFKGATGSGTRVSLWLQKQGKDVKNYIIDSDKSGNFIFTAKETATAGNYEFWAEAVNSVGAKSKPTDKVSFVVGQQKIGDQDFLTLAVVAIIILLLAIITFVLNKFFSLRKKIRREAREATYALYRTIDLLKEDIQEQAKLLEKRRSKIKFTEEEKNIRKIKRDINNIAEIVGKEIKNIEKEVE</sequence>
<accession>A0A1F5S1G3</accession>
<dbReference type="GO" id="GO:0030246">
    <property type="term" value="F:carbohydrate binding"/>
    <property type="evidence" value="ECO:0007669"/>
    <property type="project" value="InterPro"/>
</dbReference>
<dbReference type="Proteomes" id="UP000177407">
    <property type="component" value="Unassembled WGS sequence"/>
</dbReference>
<feature type="region of interest" description="Disordered" evidence="1">
    <location>
        <begin position="172"/>
        <end position="194"/>
    </location>
</feature>
<dbReference type="SUPFAM" id="SSF49384">
    <property type="entry name" value="Carbohydrate-binding domain"/>
    <property type="match status" value="1"/>
</dbReference>
<proteinExistence type="predicted"/>
<evidence type="ECO:0000256" key="2">
    <source>
        <dbReference type="SAM" id="Phobius"/>
    </source>
</evidence>
<dbReference type="CDD" id="cd08547">
    <property type="entry name" value="Type_II_cohesin"/>
    <property type="match status" value="1"/>
</dbReference>
<protein>
    <recommendedName>
        <fullName evidence="5">Cohesin domain-containing protein</fullName>
    </recommendedName>
</protein>
<reference evidence="3 4" key="1">
    <citation type="journal article" date="2016" name="Nat. Commun.">
        <title>Thousands of microbial genomes shed light on interconnected biogeochemical processes in an aquifer system.</title>
        <authorList>
            <person name="Anantharaman K."/>
            <person name="Brown C.T."/>
            <person name="Hug L.A."/>
            <person name="Sharon I."/>
            <person name="Castelle C.J."/>
            <person name="Probst A.J."/>
            <person name="Thomas B.C."/>
            <person name="Singh A."/>
            <person name="Wilkins M.J."/>
            <person name="Karaoz U."/>
            <person name="Brodie E.L."/>
            <person name="Williams K.H."/>
            <person name="Hubbard S.S."/>
            <person name="Banfield J.F."/>
        </authorList>
    </citation>
    <scope>NUCLEOTIDE SEQUENCE [LARGE SCALE GENOMIC DNA]</scope>
</reference>
<dbReference type="Gene3D" id="2.60.40.680">
    <property type="match status" value="1"/>
</dbReference>
<keyword evidence="2" id="KW-1133">Transmembrane helix</keyword>
<evidence type="ECO:0000313" key="3">
    <source>
        <dbReference type="EMBL" id="OGF20509.1"/>
    </source>
</evidence>
<feature type="transmembrane region" description="Helical" evidence="2">
    <location>
        <begin position="468"/>
        <end position="492"/>
    </location>
</feature>
<name>A0A1F5S1G3_9BACT</name>
<evidence type="ECO:0008006" key="5">
    <source>
        <dbReference type="Google" id="ProtNLM"/>
    </source>
</evidence>
<dbReference type="AlphaFoldDB" id="A0A1F5S1G3"/>
<evidence type="ECO:0000256" key="1">
    <source>
        <dbReference type="SAM" id="MobiDB-lite"/>
    </source>
</evidence>
<comment type="caution">
    <text evidence="3">The sequence shown here is derived from an EMBL/GenBank/DDBJ whole genome shotgun (WGS) entry which is preliminary data.</text>
</comment>
<keyword evidence="2" id="KW-0812">Transmembrane</keyword>
<evidence type="ECO:0000313" key="4">
    <source>
        <dbReference type="Proteomes" id="UP000177407"/>
    </source>
</evidence>